<evidence type="ECO:0000313" key="5">
    <source>
        <dbReference type="Proteomes" id="UP001154282"/>
    </source>
</evidence>
<comment type="subcellular location">
    <subcellularLocation>
        <location evidence="1">Nucleus</location>
    </subcellularLocation>
</comment>
<dbReference type="PANTHER" id="PTHR20938:SF0">
    <property type="entry name" value="INTEGRATOR COMPLEX SUBUNIT 4"/>
    <property type="match status" value="1"/>
</dbReference>
<dbReference type="SUPFAM" id="SSF48371">
    <property type="entry name" value="ARM repeat"/>
    <property type="match status" value="1"/>
</dbReference>
<dbReference type="GO" id="GO:0005634">
    <property type="term" value="C:nucleus"/>
    <property type="evidence" value="ECO:0007669"/>
    <property type="project" value="UniProtKB-SubCell"/>
</dbReference>
<keyword evidence="5" id="KW-1185">Reference proteome</keyword>
<keyword evidence="2" id="KW-0539">Nucleus</keyword>
<dbReference type="Pfam" id="PF25458">
    <property type="entry name" value="INTS4_C"/>
    <property type="match status" value="1"/>
</dbReference>
<evidence type="ECO:0000256" key="2">
    <source>
        <dbReference type="ARBA" id="ARBA00023242"/>
    </source>
</evidence>
<dbReference type="Proteomes" id="UP001154282">
    <property type="component" value="Unassembled WGS sequence"/>
</dbReference>
<dbReference type="InterPro" id="IPR016024">
    <property type="entry name" value="ARM-type_fold"/>
</dbReference>
<dbReference type="AlphaFoldDB" id="A0AAV0KP67"/>
<dbReference type="GO" id="GO:0005768">
    <property type="term" value="C:endosome"/>
    <property type="evidence" value="ECO:0007669"/>
    <property type="project" value="TreeGrafter"/>
</dbReference>
<name>A0AAV0KP67_9ROSI</name>
<dbReference type="EMBL" id="CAMGYJ010000005">
    <property type="protein sequence ID" value="CAI0424092.1"/>
    <property type="molecule type" value="Genomic_DNA"/>
</dbReference>
<dbReference type="PANTHER" id="PTHR20938">
    <property type="entry name" value="INTEGRATOR COMPLEX SUBUNIT 4"/>
    <property type="match status" value="1"/>
</dbReference>
<organism evidence="4 5">
    <name type="scientific">Linum tenue</name>
    <dbReference type="NCBI Taxonomy" id="586396"/>
    <lineage>
        <taxon>Eukaryota</taxon>
        <taxon>Viridiplantae</taxon>
        <taxon>Streptophyta</taxon>
        <taxon>Embryophyta</taxon>
        <taxon>Tracheophyta</taxon>
        <taxon>Spermatophyta</taxon>
        <taxon>Magnoliopsida</taxon>
        <taxon>eudicotyledons</taxon>
        <taxon>Gunneridae</taxon>
        <taxon>Pentapetalae</taxon>
        <taxon>rosids</taxon>
        <taxon>fabids</taxon>
        <taxon>Malpighiales</taxon>
        <taxon>Linaceae</taxon>
        <taxon>Linum</taxon>
    </lineage>
</organism>
<dbReference type="InterPro" id="IPR057412">
    <property type="entry name" value="INTS4_C"/>
</dbReference>
<dbReference type="GO" id="GO:0010496">
    <property type="term" value="P:intercellular transport"/>
    <property type="evidence" value="ECO:0007669"/>
    <property type="project" value="TreeGrafter"/>
</dbReference>
<evidence type="ECO:0000259" key="3">
    <source>
        <dbReference type="Pfam" id="PF25458"/>
    </source>
</evidence>
<evidence type="ECO:0000313" key="4">
    <source>
        <dbReference type="EMBL" id="CAI0424092.1"/>
    </source>
</evidence>
<comment type="caution">
    <text evidence="4">The sequence shown here is derived from an EMBL/GenBank/DDBJ whole genome shotgun (WGS) entry which is preliminary data.</text>
</comment>
<accession>A0AAV0KP67</accession>
<feature type="domain" description="Integrator complex subunit 4/Protein SIEL C-terminal Ig-like" evidence="3">
    <location>
        <begin position="757"/>
        <end position="805"/>
    </location>
</feature>
<dbReference type="InterPro" id="IPR011989">
    <property type="entry name" value="ARM-like"/>
</dbReference>
<sequence>MEQQVRSVCELSLDAEKPLCLQFMASMRSLIVNPHTSNSTISSTLEILIRSLQHAGDSPLRHHALKLLDDIASLRPSLSTAVFDGLRSSFYSSLSAGSSTFASEILATLASLSDKHGNPEIELDDRIFVSLCFLPSVTGRLQLLTNAERLGIGASVLFTVFFGLTKDPYPYVRKAALDGLAGLSRCNEFEDVGLIEGCFRRAVELLRDAEDCVRSAAVRVVIEWGTMLFAAHKEKDTMGNVVFIQLCCVVRDMSVEVRVEAFKALGKVTESMVSEEILLQSLSKITGALEKKIAQAKSSEGKKENRSQAQLTSRVLQMFASNGAGAFLHGLEDEFHEVVKSACCSLRKLVHLSAEFAAQASNLLINMLNDHTVAVRLEALETLHYMAGHGLVNVQKEQMHMFLGTLADKSDIIRYAARRTFRSVKLSEVDCFRSSVSSLLKNLEVHPQDEADTFSVLFHLGRNHGNFASQVINDVCDQLEPVFEGTLSLDSANTAAYLVLSISAPLSKDHRGKHIPPHLYSFAVTHIGRISLGLGDIMDQTTLLTYLTEKSISASSVAECIPEEHPRSPVVHDIPSQDDNKSNTTSWQLVPCESSGNIAATIVSYNQNDDTDILKYLNLILGRVRDIWLFGKSSCNSEALRTLSACKEEVSMYRPNSPESSGACAFTLHYVQVLAKGNVSCWGTTLTTRLSATISQVESLLQEGSMEPSSFVTQVKQTLNQAGILSTAPLFFKKLADTFSLGQFTLRSKITHVSAELVIPGYDSHHPLPFIPGLPVAIPVDITLHNISSEGRLWLSLTSDDGQLTQVLFLDPNLQVVSVGAKMKKKISMPAPFYGPPKVLNSARREYIPRGLSDNIAKLAIRRARLQPRETRNCPSTELGRCLGLLFKNWALQECWYYWI</sequence>
<proteinExistence type="predicted"/>
<reference evidence="4" key="1">
    <citation type="submission" date="2022-08" db="EMBL/GenBank/DDBJ databases">
        <authorList>
            <person name="Gutierrez-Valencia J."/>
        </authorList>
    </citation>
    <scope>NUCLEOTIDE SEQUENCE</scope>
</reference>
<protein>
    <recommendedName>
        <fullName evidence="3">Integrator complex subunit 4/Protein SIEL C-terminal Ig-like domain-containing protein</fullName>
    </recommendedName>
</protein>
<dbReference type="Gene3D" id="1.25.10.10">
    <property type="entry name" value="Leucine-rich Repeat Variant"/>
    <property type="match status" value="2"/>
</dbReference>
<gene>
    <name evidence="4" type="ORF">LITE_LOCUS19795</name>
</gene>
<feature type="non-terminal residue" evidence="4">
    <location>
        <position position="900"/>
    </location>
</feature>
<evidence type="ECO:0000256" key="1">
    <source>
        <dbReference type="ARBA" id="ARBA00004123"/>
    </source>
</evidence>